<dbReference type="Pfam" id="PF04403">
    <property type="entry name" value="PqiA"/>
    <property type="match status" value="1"/>
</dbReference>
<evidence type="ECO:0000256" key="6">
    <source>
        <dbReference type="ARBA" id="ARBA00023136"/>
    </source>
</evidence>
<dbReference type="AlphaFoldDB" id="I8T7V0"/>
<comment type="caution">
    <text evidence="8">The sequence shown here is derived from an EMBL/GenBank/DDBJ whole genome shotgun (WGS) entry which is preliminary data.</text>
</comment>
<comment type="subcellular location">
    <subcellularLocation>
        <location evidence="1">Cell inner membrane</location>
    </subcellularLocation>
</comment>
<evidence type="ECO:0000256" key="4">
    <source>
        <dbReference type="ARBA" id="ARBA00022692"/>
    </source>
</evidence>
<feature type="transmembrane region" description="Helical" evidence="7">
    <location>
        <begin position="175"/>
        <end position="194"/>
    </location>
</feature>
<evidence type="ECO:0000256" key="7">
    <source>
        <dbReference type="SAM" id="Phobius"/>
    </source>
</evidence>
<keyword evidence="4 7" id="KW-0812">Transmembrane</keyword>
<feature type="transmembrane region" description="Helical" evidence="7">
    <location>
        <begin position="54"/>
        <end position="73"/>
    </location>
</feature>
<feature type="transmembrane region" description="Helical" evidence="7">
    <location>
        <begin position="148"/>
        <end position="169"/>
    </location>
</feature>
<reference evidence="8 9" key="1">
    <citation type="journal article" date="2012" name="J. Bacteriol.">
        <title>Genome Sequence of n-Alkane-Degrading Hydrocarboniphaga effusa Strain AP103T (ATCC BAA-332T).</title>
        <authorList>
            <person name="Chang H.K."/>
            <person name="Zylstra G.J."/>
            <person name="Chae J.C."/>
        </authorList>
    </citation>
    <scope>NUCLEOTIDE SEQUENCE [LARGE SCALE GENOMIC DNA]</scope>
    <source>
        <strain evidence="8 9">AP103</strain>
    </source>
</reference>
<dbReference type="RefSeq" id="WP_007186354.1">
    <property type="nucleotide sequence ID" value="NZ_AKGD01000002.1"/>
</dbReference>
<keyword evidence="3" id="KW-0997">Cell inner membrane</keyword>
<dbReference type="InterPro" id="IPR051800">
    <property type="entry name" value="PqiA-PqiB_transport"/>
</dbReference>
<keyword evidence="5 7" id="KW-1133">Transmembrane helix</keyword>
<dbReference type="Proteomes" id="UP000003704">
    <property type="component" value="Unassembled WGS sequence"/>
</dbReference>
<name>I8T7V0_9GAMM</name>
<dbReference type="PANTHER" id="PTHR30462:SF3">
    <property type="entry name" value="INTERMEMBRANE TRANSPORT PROTEIN PQIA"/>
    <property type="match status" value="1"/>
</dbReference>
<keyword evidence="2" id="KW-1003">Cell membrane</keyword>
<protein>
    <submittedName>
        <fullName evidence="8">Paraquat-inducible protein A</fullName>
    </submittedName>
</protein>
<evidence type="ECO:0000256" key="3">
    <source>
        <dbReference type="ARBA" id="ARBA00022519"/>
    </source>
</evidence>
<dbReference type="OrthoDB" id="9800207at2"/>
<dbReference type="PANTHER" id="PTHR30462">
    <property type="entry name" value="INTERMEMBRANE TRANSPORT PROTEIN PQIB-RELATED"/>
    <property type="match status" value="1"/>
</dbReference>
<dbReference type="EMBL" id="AKGD01000002">
    <property type="protein sequence ID" value="EIT69833.1"/>
    <property type="molecule type" value="Genomic_DNA"/>
</dbReference>
<sequence length="213" mass="23184">MSEPTVITAAQLGLIRCSACSLVVQAPEAGRHAICPRCEAPLHRRLPHSLARTWALLLSAALLYIPANLLPIMRTASLGEVPQSDTILSGVVELWVRGSWDLAIIVFVASIVVPLLKIAILMTLLITAGRHSSWRRKERGKLYRFVEFIGHWSMLDIFVVALMAALVRFQSLADVTPGPGAVAFGAVVVLTMLASKSFDERLIWDPPEGSDAP</sequence>
<proteinExistence type="predicted"/>
<keyword evidence="6 7" id="KW-0472">Membrane</keyword>
<evidence type="ECO:0000256" key="5">
    <source>
        <dbReference type="ARBA" id="ARBA00022989"/>
    </source>
</evidence>
<evidence type="ECO:0000256" key="2">
    <source>
        <dbReference type="ARBA" id="ARBA00022475"/>
    </source>
</evidence>
<evidence type="ECO:0000313" key="8">
    <source>
        <dbReference type="EMBL" id="EIT69833.1"/>
    </source>
</evidence>
<dbReference type="InterPro" id="IPR007498">
    <property type="entry name" value="PqiA-like"/>
</dbReference>
<accession>I8T7V0</accession>
<keyword evidence="9" id="KW-1185">Reference proteome</keyword>
<dbReference type="GO" id="GO:0005886">
    <property type="term" value="C:plasma membrane"/>
    <property type="evidence" value="ECO:0007669"/>
    <property type="project" value="UniProtKB-SubCell"/>
</dbReference>
<dbReference type="PATRIC" id="fig|1172194.4.peg.3314"/>
<evidence type="ECO:0000256" key="1">
    <source>
        <dbReference type="ARBA" id="ARBA00004533"/>
    </source>
</evidence>
<dbReference type="STRING" id="1172194.WQQ_34150"/>
<organism evidence="8 9">
    <name type="scientific">Hydrocarboniphaga effusa AP103</name>
    <dbReference type="NCBI Taxonomy" id="1172194"/>
    <lineage>
        <taxon>Bacteria</taxon>
        <taxon>Pseudomonadati</taxon>
        <taxon>Pseudomonadota</taxon>
        <taxon>Gammaproteobacteria</taxon>
        <taxon>Nevskiales</taxon>
        <taxon>Nevskiaceae</taxon>
        <taxon>Hydrocarboniphaga</taxon>
    </lineage>
</organism>
<gene>
    <name evidence="8" type="ORF">WQQ_34150</name>
</gene>
<feature type="transmembrane region" description="Helical" evidence="7">
    <location>
        <begin position="102"/>
        <end position="127"/>
    </location>
</feature>
<evidence type="ECO:0000313" key="9">
    <source>
        <dbReference type="Proteomes" id="UP000003704"/>
    </source>
</evidence>